<gene>
    <name evidence="1" type="ORF">MGR_0053</name>
</gene>
<sequence>MRSLKVRACSREAWICDEPGIVDVCPPDTSHSHV</sequence>
<protein>
    <submittedName>
        <fullName evidence="1">Uncharacterized protein</fullName>
    </submittedName>
</protein>
<accession>A4TVP4</accession>
<reference evidence="1" key="1">
    <citation type="journal article" date="2007" name="J. Bacteriol.">
        <title>Comparative genome analysis of four magnetotactic bacteria reveals a complex set of group-specific genes implicated in magnetosome biomineralization and function.</title>
        <authorList>
            <person name="Richter M."/>
            <person name="Kube M."/>
            <person name="Bazylinski D.A."/>
            <person name="Lombardot T."/>
            <person name="Gloeckner F.O."/>
            <person name="Reinhardt R."/>
            <person name="Schueler D."/>
        </authorList>
    </citation>
    <scope>NUCLEOTIDE SEQUENCE</scope>
    <source>
        <strain evidence="1">MSR-1</strain>
    </source>
</reference>
<name>A4TVP4_9PROT</name>
<dbReference type="AlphaFoldDB" id="A4TVP4"/>
<evidence type="ECO:0000313" key="1">
    <source>
        <dbReference type="EMBL" id="CAM74701.1"/>
    </source>
</evidence>
<organism evidence="1">
    <name type="scientific">Magnetospirillum gryphiswaldense</name>
    <dbReference type="NCBI Taxonomy" id="55518"/>
    <lineage>
        <taxon>Bacteria</taxon>
        <taxon>Pseudomonadati</taxon>
        <taxon>Pseudomonadota</taxon>
        <taxon>Alphaproteobacteria</taxon>
        <taxon>Rhodospirillales</taxon>
        <taxon>Rhodospirillaceae</taxon>
        <taxon>Magnetospirillum</taxon>
    </lineage>
</organism>
<proteinExistence type="predicted"/>
<dbReference type="EMBL" id="CU459003">
    <property type="protein sequence ID" value="CAM74701.1"/>
    <property type="molecule type" value="Genomic_DNA"/>
</dbReference>